<dbReference type="HOGENOM" id="CLU_1281275_0_0_10"/>
<evidence type="ECO:0000313" key="2">
    <source>
        <dbReference type="EMBL" id="ADV50117.1"/>
    </source>
</evidence>
<dbReference type="eggNOG" id="ENOG50333X5">
    <property type="taxonomic scope" value="Bacteria"/>
</dbReference>
<keyword evidence="1" id="KW-0472">Membrane</keyword>
<dbReference type="EMBL" id="CP002453">
    <property type="protein sequence ID" value="ADV50117.1"/>
    <property type="molecule type" value="Genomic_DNA"/>
</dbReference>
<accession>E6XCX6</accession>
<gene>
    <name evidence="2" type="ordered locus">Celal_2838</name>
</gene>
<evidence type="ECO:0000256" key="1">
    <source>
        <dbReference type="SAM" id="Phobius"/>
    </source>
</evidence>
<dbReference type="AlphaFoldDB" id="E6XCX6"/>
<keyword evidence="3" id="KW-1185">Reference proteome</keyword>
<sequence>MNSITLKNIEFRDIVFPALVLFIFFGLYSTYKGEASLLENKSITRGKLTEVSYGEGGSFDYRFYVNGILYEASDPDDAGWPDYVRTANPIINGFYNVAYDRKDPSNSKIIIDGFPKHESELLAYADTISAKVTKVFPVSDSYADLYIKYTFKRNEFSFRTRIHKDSLPCGSLGECKEATIALIVAKQYPEISNLYIQSYDRRAMRKDKLNKMQQY</sequence>
<proteinExistence type="predicted"/>
<evidence type="ECO:0000313" key="3">
    <source>
        <dbReference type="Proteomes" id="UP000008634"/>
    </source>
</evidence>
<organism evidence="2 3">
    <name type="scientific">Cellulophaga algicola (strain DSM 14237 / IC166 / ACAM 630)</name>
    <dbReference type="NCBI Taxonomy" id="688270"/>
    <lineage>
        <taxon>Bacteria</taxon>
        <taxon>Pseudomonadati</taxon>
        <taxon>Bacteroidota</taxon>
        <taxon>Flavobacteriia</taxon>
        <taxon>Flavobacteriales</taxon>
        <taxon>Flavobacteriaceae</taxon>
        <taxon>Cellulophaga</taxon>
    </lineage>
</organism>
<keyword evidence="1" id="KW-0812">Transmembrane</keyword>
<dbReference type="KEGG" id="cao:Celal_2838"/>
<feature type="transmembrane region" description="Helical" evidence="1">
    <location>
        <begin position="14"/>
        <end position="31"/>
    </location>
</feature>
<dbReference type="OrthoDB" id="1445086at2"/>
<reference evidence="2 3" key="1">
    <citation type="journal article" date="2010" name="Stand. Genomic Sci.">
        <title>Complete genome sequence of Cellulophaga algicola type strain (IC166).</title>
        <authorList>
            <person name="Abt B."/>
            <person name="Lu M."/>
            <person name="Misra M."/>
            <person name="Han C."/>
            <person name="Nolan M."/>
            <person name="Lucas S."/>
            <person name="Hammon N."/>
            <person name="Deshpande S."/>
            <person name="Cheng J.F."/>
            <person name="Tapia R."/>
            <person name="Goodwin L."/>
            <person name="Pitluck S."/>
            <person name="Liolios K."/>
            <person name="Pagani I."/>
            <person name="Ivanova N."/>
            <person name="Mavromatis K."/>
            <person name="Ovchinikova G."/>
            <person name="Pati A."/>
            <person name="Chen A."/>
            <person name="Palaniappan K."/>
            <person name="Land M."/>
            <person name="Hauser L."/>
            <person name="Chang Y.J."/>
            <person name="Jeffries C.D."/>
            <person name="Detter J.C."/>
            <person name="Brambilla E."/>
            <person name="Rohde M."/>
            <person name="Tindall B.J."/>
            <person name="Goker M."/>
            <person name="Woyke T."/>
            <person name="Bristow J."/>
            <person name="Eisen J.A."/>
            <person name="Markowitz V."/>
            <person name="Hugenholtz P."/>
            <person name="Kyrpides N.C."/>
            <person name="Klenk H.P."/>
            <person name="Lapidus A."/>
        </authorList>
    </citation>
    <scope>NUCLEOTIDE SEQUENCE [LARGE SCALE GENOMIC DNA]</scope>
    <source>
        <strain evidence="3">DSM 14237 / IC166 / ACAM 630</strain>
    </source>
</reference>
<keyword evidence="1" id="KW-1133">Transmembrane helix</keyword>
<dbReference type="Proteomes" id="UP000008634">
    <property type="component" value="Chromosome"/>
</dbReference>
<protein>
    <submittedName>
        <fullName evidence="2">Uncharacterized protein</fullName>
    </submittedName>
</protein>
<dbReference type="STRING" id="688270.Celal_2838"/>
<name>E6XCX6_CELAD</name>
<dbReference type="RefSeq" id="WP_013551586.1">
    <property type="nucleotide sequence ID" value="NC_014934.1"/>
</dbReference>